<protein>
    <submittedName>
        <fullName evidence="2">Uncharacterized protein</fullName>
    </submittedName>
</protein>
<dbReference type="EMBL" id="MN739275">
    <property type="protein sequence ID" value="QHS96675.1"/>
    <property type="molecule type" value="Genomic_DNA"/>
</dbReference>
<reference evidence="2" key="1">
    <citation type="journal article" date="2020" name="Nature">
        <title>Giant virus diversity and host interactions through global metagenomics.</title>
        <authorList>
            <person name="Schulz F."/>
            <person name="Roux S."/>
            <person name="Paez-Espino D."/>
            <person name="Jungbluth S."/>
            <person name="Walsh D.A."/>
            <person name="Denef V.J."/>
            <person name="McMahon K.D."/>
            <person name="Konstantinidis K.T."/>
            <person name="Eloe-Fadrosh E.A."/>
            <person name="Kyrpides N.C."/>
            <person name="Woyke T."/>
        </authorList>
    </citation>
    <scope>NUCLEOTIDE SEQUENCE</scope>
    <source>
        <strain evidence="2">GVMAG-M-3300020166-18</strain>
    </source>
</reference>
<name>A0A6C0BW59_9ZZZZ</name>
<feature type="compositionally biased region" description="Basic residues" evidence="1">
    <location>
        <begin position="1"/>
        <end position="12"/>
    </location>
</feature>
<dbReference type="AlphaFoldDB" id="A0A6C0BW59"/>
<sequence length="50" mass="5455">MPLGKTRSKRQRGSGASIPTLNDANLGEQLRNAIRTESITNWRTAGTSKN</sequence>
<accession>A0A6C0BW59</accession>
<feature type="region of interest" description="Disordered" evidence="1">
    <location>
        <begin position="1"/>
        <end position="25"/>
    </location>
</feature>
<organism evidence="2">
    <name type="scientific">viral metagenome</name>
    <dbReference type="NCBI Taxonomy" id="1070528"/>
    <lineage>
        <taxon>unclassified sequences</taxon>
        <taxon>metagenomes</taxon>
        <taxon>organismal metagenomes</taxon>
    </lineage>
</organism>
<proteinExistence type="predicted"/>
<evidence type="ECO:0000313" key="2">
    <source>
        <dbReference type="EMBL" id="QHS96675.1"/>
    </source>
</evidence>
<evidence type="ECO:0000256" key="1">
    <source>
        <dbReference type="SAM" id="MobiDB-lite"/>
    </source>
</evidence>